<feature type="transmembrane region" description="Helical" evidence="6">
    <location>
        <begin position="96"/>
        <end position="121"/>
    </location>
</feature>
<accession>A0A8J1Y0N3</accession>
<dbReference type="PANTHER" id="PTHR19282">
    <property type="entry name" value="TETRASPANIN"/>
    <property type="match status" value="1"/>
</dbReference>
<comment type="caution">
    <text evidence="7">The sequence shown here is derived from an EMBL/GenBank/DDBJ whole genome shotgun (WGS) entry which is preliminary data.</text>
</comment>
<organism evidence="7 8">
    <name type="scientific">Owenia fusiformis</name>
    <name type="common">Polychaete worm</name>
    <dbReference type="NCBI Taxonomy" id="6347"/>
    <lineage>
        <taxon>Eukaryota</taxon>
        <taxon>Metazoa</taxon>
        <taxon>Spiralia</taxon>
        <taxon>Lophotrochozoa</taxon>
        <taxon>Annelida</taxon>
        <taxon>Polychaeta</taxon>
        <taxon>Sedentaria</taxon>
        <taxon>Canalipalpata</taxon>
        <taxon>Sabellida</taxon>
        <taxon>Oweniida</taxon>
        <taxon>Oweniidae</taxon>
        <taxon>Owenia</taxon>
    </lineage>
</organism>
<evidence type="ECO:0000256" key="3">
    <source>
        <dbReference type="ARBA" id="ARBA00022692"/>
    </source>
</evidence>
<dbReference type="OrthoDB" id="6703404at2759"/>
<feature type="transmembrane region" description="Helical" evidence="6">
    <location>
        <begin position="215"/>
        <end position="241"/>
    </location>
</feature>
<dbReference type="Proteomes" id="UP000749559">
    <property type="component" value="Unassembled WGS sequence"/>
</dbReference>
<keyword evidence="3 6" id="KW-0812">Transmembrane</keyword>
<proteinExistence type="inferred from homology"/>
<dbReference type="EMBL" id="CAIIXF020000001">
    <property type="protein sequence ID" value="CAH1773064.1"/>
    <property type="molecule type" value="Genomic_DNA"/>
</dbReference>
<name>A0A8J1Y0N3_OWEFU</name>
<dbReference type="Pfam" id="PF00335">
    <property type="entry name" value="Tetraspanin"/>
    <property type="match status" value="1"/>
</dbReference>
<evidence type="ECO:0000313" key="7">
    <source>
        <dbReference type="EMBL" id="CAH1773064.1"/>
    </source>
</evidence>
<keyword evidence="8" id="KW-1185">Reference proteome</keyword>
<dbReference type="SUPFAM" id="SSF48652">
    <property type="entry name" value="Tetraspanin"/>
    <property type="match status" value="1"/>
</dbReference>
<evidence type="ECO:0000256" key="5">
    <source>
        <dbReference type="ARBA" id="ARBA00023136"/>
    </source>
</evidence>
<gene>
    <name evidence="7" type="ORF">OFUS_LOCUS714</name>
</gene>
<keyword evidence="4 6" id="KW-1133">Transmembrane helix</keyword>
<dbReference type="InterPro" id="IPR008952">
    <property type="entry name" value="Tetraspanin_EC2_sf"/>
</dbReference>
<evidence type="ECO:0000256" key="2">
    <source>
        <dbReference type="ARBA" id="ARBA00006840"/>
    </source>
</evidence>
<dbReference type="InterPro" id="IPR000301">
    <property type="entry name" value="Tetraspanin_animals"/>
</dbReference>
<evidence type="ECO:0000313" key="8">
    <source>
        <dbReference type="Proteomes" id="UP000749559"/>
    </source>
</evidence>
<evidence type="ECO:0000256" key="4">
    <source>
        <dbReference type="ARBA" id="ARBA00022989"/>
    </source>
</evidence>
<feature type="transmembrane region" description="Helical" evidence="6">
    <location>
        <begin position="13"/>
        <end position="38"/>
    </location>
</feature>
<sequence length="257" mass="28744">MTRAVIHTSCGKYILYALNFMVSIGGAALLGIGIWRLLDETRLNLERYVVEPNSDVSKFMASYVQIFLMLLGAVTHVSFAMYGVCGVIIKSRMMLAGYLCLLTVVMTGYVVVGVLGVRALADNIHPTLHNNLYNKFTERKSFGWNVIQKQYSCCGVDSVHDFNTTKWSEDTGKLFPISCCIKPKNPKPKFSEVCAAGKLTTVAFRSGCYRQISRWYVEFCFVLIGCGFACAGIQLITYIAAIMMCFSKRARSYDINR</sequence>
<evidence type="ECO:0000256" key="1">
    <source>
        <dbReference type="ARBA" id="ARBA00004141"/>
    </source>
</evidence>
<reference evidence="7" key="1">
    <citation type="submission" date="2022-03" db="EMBL/GenBank/DDBJ databases">
        <authorList>
            <person name="Martin C."/>
        </authorList>
    </citation>
    <scope>NUCLEOTIDE SEQUENCE</scope>
</reference>
<protein>
    <recommendedName>
        <fullName evidence="6">Tetraspanin</fullName>
    </recommendedName>
</protein>
<dbReference type="AlphaFoldDB" id="A0A8J1Y0N3"/>
<comment type="similarity">
    <text evidence="2 6">Belongs to the tetraspanin (TM4SF) family.</text>
</comment>
<evidence type="ECO:0000256" key="6">
    <source>
        <dbReference type="RuleBase" id="RU361218"/>
    </source>
</evidence>
<dbReference type="PRINTS" id="PR00259">
    <property type="entry name" value="TMFOUR"/>
</dbReference>
<dbReference type="InterPro" id="IPR018499">
    <property type="entry name" value="Tetraspanin/Peripherin"/>
</dbReference>
<dbReference type="Gene3D" id="1.10.1450.10">
    <property type="entry name" value="Tetraspanin"/>
    <property type="match status" value="1"/>
</dbReference>
<feature type="transmembrane region" description="Helical" evidence="6">
    <location>
        <begin position="63"/>
        <end position="89"/>
    </location>
</feature>
<dbReference type="PIRSF" id="PIRSF002419">
    <property type="entry name" value="Tetraspanin"/>
    <property type="match status" value="1"/>
</dbReference>
<dbReference type="PANTHER" id="PTHR19282:SF544">
    <property type="entry name" value="TETRASPANIN"/>
    <property type="match status" value="1"/>
</dbReference>
<keyword evidence="5 6" id="KW-0472">Membrane</keyword>
<dbReference type="GO" id="GO:0005886">
    <property type="term" value="C:plasma membrane"/>
    <property type="evidence" value="ECO:0007669"/>
    <property type="project" value="TreeGrafter"/>
</dbReference>
<comment type="subcellular location">
    <subcellularLocation>
        <location evidence="1 6">Membrane</location>
        <topology evidence="1 6">Multi-pass membrane protein</topology>
    </subcellularLocation>
</comment>